<accession>A0AAD7DQZ2</accession>
<gene>
    <name evidence="1" type="ORF">B0H17DRAFT_1131057</name>
</gene>
<keyword evidence="2" id="KW-1185">Reference proteome</keyword>
<sequence>MPQSDSRGTSSCANTGHFAWREKRHAQRQRIAVEAVALSNPRMNHRWKDVADGVVVTGINGTSIRGIRTQFLIFGQVDYQVRTSCLVPSLDQLFQSDNPLYLKRPSLDLDKYNLERELSLAFDRQLLNLAGALLAQDRPFAYTSGEICVTVLEGVELRLTRGSWADRNPMFLYTHASVAAKFAPHYPEIDVPLQYSARPVFDYSLKIAYLKLQSSAFFATAETDPRTLAFSIHGTHYLPAPASASKADTYTYTDPHDEPFQAIIFWRVRDSVAWTDTGRVIRIDCAGADSDIVQELFKPQIAQVSLAVQSEYFRDLQLNDISFHTSNLKEVSVVHAVFYITLDDIWGKDSSSSLKFMHPSWGVES</sequence>
<name>A0AAD7DQZ2_MYCRO</name>
<evidence type="ECO:0000313" key="1">
    <source>
        <dbReference type="EMBL" id="KAJ7696269.1"/>
    </source>
</evidence>
<dbReference type="Proteomes" id="UP001221757">
    <property type="component" value="Unassembled WGS sequence"/>
</dbReference>
<dbReference type="EMBL" id="JARKIE010000035">
    <property type="protein sequence ID" value="KAJ7696269.1"/>
    <property type="molecule type" value="Genomic_DNA"/>
</dbReference>
<dbReference type="AlphaFoldDB" id="A0AAD7DQZ2"/>
<organism evidence="1 2">
    <name type="scientific">Mycena rosella</name>
    <name type="common">Pink bonnet</name>
    <name type="synonym">Agaricus rosellus</name>
    <dbReference type="NCBI Taxonomy" id="1033263"/>
    <lineage>
        <taxon>Eukaryota</taxon>
        <taxon>Fungi</taxon>
        <taxon>Dikarya</taxon>
        <taxon>Basidiomycota</taxon>
        <taxon>Agaricomycotina</taxon>
        <taxon>Agaricomycetes</taxon>
        <taxon>Agaricomycetidae</taxon>
        <taxon>Agaricales</taxon>
        <taxon>Marasmiineae</taxon>
        <taxon>Mycenaceae</taxon>
        <taxon>Mycena</taxon>
    </lineage>
</organism>
<evidence type="ECO:0000313" key="2">
    <source>
        <dbReference type="Proteomes" id="UP001221757"/>
    </source>
</evidence>
<comment type="caution">
    <text evidence="1">The sequence shown here is derived from an EMBL/GenBank/DDBJ whole genome shotgun (WGS) entry which is preliminary data.</text>
</comment>
<protein>
    <submittedName>
        <fullName evidence="1">Uncharacterized protein</fullName>
    </submittedName>
</protein>
<proteinExistence type="predicted"/>
<reference evidence="1" key="1">
    <citation type="submission" date="2023-03" db="EMBL/GenBank/DDBJ databases">
        <title>Massive genome expansion in bonnet fungi (Mycena s.s.) driven by repeated elements and novel gene families across ecological guilds.</title>
        <authorList>
            <consortium name="Lawrence Berkeley National Laboratory"/>
            <person name="Harder C.B."/>
            <person name="Miyauchi S."/>
            <person name="Viragh M."/>
            <person name="Kuo A."/>
            <person name="Thoen E."/>
            <person name="Andreopoulos B."/>
            <person name="Lu D."/>
            <person name="Skrede I."/>
            <person name="Drula E."/>
            <person name="Henrissat B."/>
            <person name="Morin E."/>
            <person name="Kohler A."/>
            <person name="Barry K."/>
            <person name="LaButti K."/>
            <person name="Morin E."/>
            <person name="Salamov A."/>
            <person name="Lipzen A."/>
            <person name="Mereny Z."/>
            <person name="Hegedus B."/>
            <person name="Baldrian P."/>
            <person name="Stursova M."/>
            <person name="Weitz H."/>
            <person name="Taylor A."/>
            <person name="Grigoriev I.V."/>
            <person name="Nagy L.G."/>
            <person name="Martin F."/>
            <person name="Kauserud H."/>
        </authorList>
    </citation>
    <scope>NUCLEOTIDE SEQUENCE</scope>
    <source>
        <strain evidence="1">CBHHK067</strain>
    </source>
</reference>